<dbReference type="PRINTS" id="PR00080">
    <property type="entry name" value="SDRFAMILY"/>
</dbReference>
<accession>A0A7X4KHQ5</accession>
<evidence type="ECO:0000313" key="4">
    <source>
        <dbReference type="EMBL" id="MYM73869.1"/>
    </source>
</evidence>
<evidence type="ECO:0000256" key="3">
    <source>
        <dbReference type="RuleBase" id="RU000363"/>
    </source>
</evidence>
<dbReference type="InterPro" id="IPR002347">
    <property type="entry name" value="SDR_fam"/>
</dbReference>
<dbReference type="NCBIfam" id="NF006119">
    <property type="entry name" value="PRK08264.1-5"/>
    <property type="match status" value="1"/>
</dbReference>
<evidence type="ECO:0000256" key="2">
    <source>
        <dbReference type="ARBA" id="ARBA00023002"/>
    </source>
</evidence>
<dbReference type="RefSeq" id="WP_161050930.1">
    <property type="nucleotide sequence ID" value="NZ_WWCR01000017.1"/>
</dbReference>
<dbReference type="PANTHER" id="PTHR44169:SF6">
    <property type="entry name" value="NADPH-DEPENDENT 1-ACYLDIHYDROXYACETONE PHOSPHATE REDUCTASE"/>
    <property type="match status" value="1"/>
</dbReference>
<dbReference type="AlphaFoldDB" id="A0A7X4KHQ5"/>
<reference evidence="4 5" key="1">
    <citation type="submission" date="2019-12" db="EMBL/GenBank/DDBJ databases">
        <title>Novel species isolated from a subtropical stream in China.</title>
        <authorList>
            <person name="Lu H."/>
        </authorList>
    </citation>
    <scope>NUCLEOTIDE SEQUENCE [LARGE SCALE GENOMIC DNA]</scope>
    <source>
        <strain evidence="4 5">FT134W</strain>
    </source>
</reference>
<dbReference type="Gene3D" id="3.40.50.720">
    <property type="entry name" value="NAD(P)-binding Rossmann-like Domain"/>
    <property type="match status" value="1"/>
</dbReference>
<dbReference type="SUPFAM" id="SSF51735">
    <property type="entry name" value="NAD(P)-binding Rossmann-fold domains"/>
    <property type="match status" value="1"/>
</dbReference>
<comment type="similarity">
    <text evidence="1 3">Belongs to the short-chain dehydrogenases/reductases (SDR) family.</text>
</comment>
<dbReference type="GO" id="GO:0016491">
    <property type="term" value="F:oxidoreductase activity"/>
    <property type="evidence" value="ECO:0007669"/>
    <property type="project" value="UniProtKB-KW"/>
</dbReference>
<gene>
    <name evidence="4" type="ORF">GTP56_16900</name>
</gene>
<dbReference type="Proteomes" id="UP000469734">
    <property type="component" value="Unassembled WGS sequence"/>
</dbReference>
<dbReference type="PROSITE" id="PS00061">
    <property type="entry name" value="ADH_SHORT"/>
    <property type="match status" value="1"/>
</dbReference>
<organism evidence="4 5">
    <name type="scientific">Duganella margarita</name>
    <dbReference type="NCBI Taxonomy" id="2692170"/>
    <lineage>
        <taxon>Bacteria</taxon>
        <taxon>Pseudomonadati</taxon>
        <taxon>Pseudomonadota</taxon>
        <taxon>Betaproteobacteria</taxon>
        <taxon>Burkholderiales</taxon>
        <taxon>Oxalobacteraceae</taxon>
        <taxon>Telluria group</taxon>
        <taxon>Duganella</taxon>
    </lineage>
</organism>
<evidence type="ECO:0000313" key="5">
    <source>
        <dbReference type="Proteomes" id="UP000469734"/>
    </source>
</evidence>
<dbReference type="PANTHER" id="PTHR44169">
    <property type="entry name" value="NADPH-DEPENDENT 1-ACYLDIHYDROXYACETONE PHOSPHATE REDUCTASE"/>
    <property type="match status" value="1"/>
</dbReference>
<dbReference type="InterPro" id="IPR020904">
    <property type="entry name" value="Sc_DH/Rdtase_CS"/>
</dbReference>
<evidence type="ECO:0000256" key="1">
    <source>
        <dbReference type="ARBA" id="ARBA00006484"/>
    </source>
</evidence>
<dbReference type="NCBIfam" id="NF006117">
    <property type="entry name" value="PRK08264.1-3"/>
    <property type="match status" value="1"/>
</dbReference>
<dbReference type="EMBL" id="WWCR01000017">
    <property type="protein sequence ID" value="MYM73869.1"/>
    <property type="molecule type" value="Genomic_DNA"/>
</dbReference>
<keyword evidence="2" id="KW-0560">Oxidoreductase</keyword>
<dbReference type="PRINTS" id="PR00081">
    <property type="entry name" value="GDHRDH"/>
</dbReference>
<protein>
    <submittedName>
        <fullName evidence="4">SDR family oxidoreductase</fullName>
    </submittedName>
</protein>
<name>A0A7X4KHQ5_9BURK</name>
<dbReference type="InterPro" id="IPR036291">
    <property type="entry name" value="NAD(P)-bd_dom_sf"/>
</dbReference>
<sequence length="235" mass="23859">MNLKDSVVLVTGANRGLGKALAEAAVQAGARKVYAAARKPETVDIAGATPIKLDVTNAADIAAAVQAIPDLTILINNAGIHVVGGVIRADATEAARAELEANFFGPLALSNAFAPVLGRNGGGAIINILSALSWASFPTTGTYSASKAAAWALTNGLRGELAAQNTQVVGAHMGYMDTDMTADVDAPKSKPADIASAIFTALEAGADEALTDDVSKQVRASFAAPRAFYLGAPRA</sequence>
<dbReference type="Pfam" id="PF00106">
    <property type="entry name" value="adh_short"/>
    <property type="match status" value="1"/>
</dbReference>
<comment type="caution">
    <text evidence="4">The sequence shown here is derived from an EMBL/GenBank/DDBJ whole genome shotgun (WGS) entry which is preliminary data.</text>
</comment>
<proteinExistence type="inferred from homology"/>